<comment type="subcellular location">
    <subcellularLocation>
        <location evidence="1">Membrane</location>
        <topology evidence="1">Multi-pass membrane protein</topology>
    </subcellularLocation>
</comment>
<feature type="domain" description="CSC1/OSCA1-like N-terminal transmembrane" evidence="11">
    <location>
        <begin position="15"/>
        <end position="166"/>
    </location>
</feature>
<accession>A0AAD5TEU7</accession>
<dbReference type="PANTHER" id="PTHR13018:SF139">
    <property type="entry name" value="PHOSPHATE METABOLISM PROTEIN 7"/>
    <property type="match status" value="1"/>
</dbReference>
<dbReference type="InterPro" id="IPR003864">
    <property type="entry name" value="CSC1/OSCA1-like_7TM"/>
</dbReference>
<evidence type="ECO:0000256" key="8">
    <source>
        <dbReference type="SAM" id="Phobius"/>
    </source>
</evidence>
<feature type="transmembrane region" description="Helical" evidence="8">
    <location>
        <begin position="100"/>
        <end position="119"/>
    </location>
</feature>
<evidence type="ECO:0000313" key="13">
    <source>
        <dbReference type="EMBL" id="KAJ3172889.1"/>
    </source>
</evidence>
<keyword evidence="14" id="KW-1185">Reference proteome</keyword>
<comment type="caution">
    <text evidence="13">The sequence shown here is derived from an EMBL/GenBank/DDBJ whole genome shotgun (WGS) entry which is preliminary data.</text>
</comment>
<dbReference type="EMBL" id="JADGJQ010000073">
    <property type="protein sequence ID" value="KAJ3172889.1"/>
    <property type="molecule type" value="Genomic_DNA"/>
</dbReference>
<name>A0AAD5TEU7_9FUNG</name>
<evidence type="ECO:0000259" key="12">
    <source>
        <dbReference type="Pfam" id="PF14703"/>
    </source>
</evidence>
<dbReference type="InterPro" id="IPR032880">
    <property type="entry name" value="CSC1/OSCA1-like_N"/>
</dbReference>
<feature type="region of interest" description="Disordered" evidence="7">
    <location>
        <begin position="794"/>
        <end position="867"/>
    </location>
</feature>
<comment type="similarity">
    <text evidence="2">Belongs to the CSC1 (TC 1.A.17) family.</text>
</comment>
<dbReference type="Pfam" id="PF13967">
    <property type="entry name" value="RSN1_TM"/>
    <property type="match status" value="1"/>
</dbReference>
<feature type="transmembrane region" description="Helical" evidence="8">
    <location>
        <begin position="637"/>
        <end position="660"/>
    </location>
</feature>
<keyword evidence="4 8" id="KW-0812">Transmembrane</keyword>
<feature type="compositionally biased region" description="Polar residues" evidence="7">
    <location>
        <begin position="749"/>
        <end position="766"/>
    </location>
</feature>
<feature type="transmembrane region" description="Helical" evidence="8">
    <location>
        <begin position="12"/>
        <end position="37"/>
    </location>
</feature>
<evidence type="ECO:0000256" key="2">
    <source>
        <dbReference type="ARBA" id="ARBA00007779"/>
    </source>
</evidence>
<evidence type="ECO:0000259" key="9">
    <source>
        <dbReference type="Pfam" id="PF02714"/>
    </source>
</evidence>
<dbReference type="Pfam" id="PF14703">
    <property type="entry name" value="PHM7_cyt"/>
    <property type="match status" value="1"/>
</dbReference>
<feature type="domain" description="CSC1/OSCA1-like cytosolic" evidence="12">
    <location>
        <begin position="191"/>
        <end position="381"/>
    </location>
</feature>
<feature type="transmembrane region" description="Helical" evidence="8">
    <location>
        <begin position="440"/>
        <end position="464"/>
    </location>
</feature>
<feature type="transmembrane region" description="Helical" evidence="8">
    <location>
        <begin position="666"/>
        <end position="684"/>
    </location>
</feature>
<feature type="region of interest" description="Disordered" evidence="7">
    <location>
        <begin position="882"/>
        <end position="910"/>
    </location>
</feature>
<evidence type="ECO:0000256" key="4">
    <source>
        <dbReference type="ARBA" id="ARBA00022692"/>
    </source>
</evidence>
<dbReference type="GO" id="GO:0005886">
    <property type="term" value="C:plasma membrane"/>
    <property type="evidence" value="ECO:0007669"/>
    <property type="project" value="TreeGrafter"/>
</dbReference>
<evidence type="ECO:0000256" key="1">
    <source>
        <dbReference type="ARBA" id="ARBA00004141"/>
    </source>
</evidence>
<evidence type="ECO:0000256" key="7">
    <source>
        <dbReference type="SAM" id="MobiDB-lite"/>
    </source>
</evidence>
<dbReference type="InterPro" id="IPR027815">
    <property type="entry name" value="CSC1/OSCA1-like_cyt"/>
</dbReference>
<reference evidence="13" key="1">
    <citation type="submission" date="2020-05" db="EMBL/GenBank/DDBJ databases">
        <title>Phylogenomic resolution of chytrid fungi.</title>
        <authorList>
            <person name="Stajich J.E."/>
            <person name="Amses K."/>
            <person name="Simmons R."/>
            <person name="Seto K."/>
            <person name="Myers J."/>
            <person name="Bonds A."/>
            <person name="Quandt C.A."/>
            <person name="Barry K."/>
            <person name="Liu P."/>
            <person name="Grigoriev I."/>
            <person name="Longcore J.E."/>
            <person name="James T.Y."/>
        </authorList>
    </citation>
    <scope>NUCLEOTIDE SEQUENCE</scope>
    <source>
        <strain evidence="13">JEL0379</strain>
    </source>
</reference>
<feature type="compositionally biased region" description="Polar residues" evidence="7">
    <location>
        <begin position="836"/>
        <end position="863"/>
    </location>
</feature>
<dbReference type="PANTHER" id="PTHR13018">
    <property type="entry name" value="PROBABLE MEMBRANE PROTEIN DUF221-RELATED"/>
    <property type="match status" value="1"/>
</dbReference>
<evidence type="ECO:0000313" key="14">
    <source>
        <dbReference type="Proteomes" id="UP001212152"/>
    </source>
</evidence>
<sequence>MSDPTVRPSDVSLSSFISAVVLASATGAAFIAVFTIIRERYPLVYAPRTFLVPDKILTKPLKGYFTWATLAWTVDDDDTLRRIGGDNFSALFYMRMLTRLFMIISAAAVVILIPIYATADPDNLLNLSGLNLLAIGNVNSDQQNRLWATLIMSVIFVAAVLHIIFKLLDKAAWLRHTFILGADQHQSLSGYTLLVRDIPPDLRDPGLIRDLFNRVQPNKVLDVILIRDVKKIKKVHKQHMKSRNAVEKASAKYLSLIAKKHAESVKKQSSVGIDMEDGQGNSPDRHLIDTLRPTNKAKVLFGEKRDTIDWNLKEMGRLESELDRERVEVYQDPGRAESAAFVIFADLFSPHVAALANIHGTPGVMLDKQAVVEPQDVIWNNLDMKLYDRMVRGLIVTVALVALIVFWGAINSALASIATLDKLATYVGFVDKIPKVVKGIIQGLLPTILVKILFSLLPTILRFFSTFQGAMTKTAQEKTLISQYYFFLLFNVFFIITISGSIFSTIKLISNDNSQIFKIISSTVPSVANFYVNYVTLLALGGPPGELLQIGALIVTPLKLRFLAGTPRAVWTTSQPTVFEAGVPFANHSFVATLGIIYMTAAPLVPVACAVYFGLWQIAYAYKMQYCYATRSQTGGFYMHVAAKQLFVALYIHGFIIFAMFLLKKAWVQMAIVVLIVIITAAAHKKANQYTALMMAIPAKAALDIGKSMDLTMDAKVQRELVSNEPWRDEVDAQIAMDRKQDRARSLRAKNSTSELLAGSQPNLSEDSLDYRTVDSNADFDRYAPTSVNVAKPRTEELVVSGDGRVVDKNGDNPSSSGKGVPETANKLPTGGHVESTGNKLPTSNDSEPVEPTANQLPGSKPQSPRYAGLLKQYDPRHLMHRAAGSQSHDHATTTPQRADPAHPLASGPDEFERQFMHPALRPDPPSMWLPRDDLGVADSILRPEIEAATAARFVYEDSTMDRAGKIVVPVNVIARDEEP</sequence>
<dbReference type="GO" id="GO:0005227">
    <property type="term" value="F:calcium-activated cation channel activity"/>
    <property type="evidence" value="ECO:0007669"/>
    <property type="project" value="InterPro"/>
</dbReference>
<evidence type="ECO:0000256" key="5">
    <source>
        <dbReference type="ARBA" id="ARBA00022989"/>
    </source>
</evidence>
<keyword evidence="6 8" id="KW-0472">Membrane</keyword>
<feature type="region of interest" description="Disordered" evidence="7">
    <location>
        <begin position="742"/>
        <end position="770"/>
    </location>
</feature>
<dbReference type="Pfam" id="PF02714">
    <property type="entry name" value="RSN1_7TM"/>
    <property type="match status" value="1"/>
</dbReference>
<feature type="transmembrane region" description="Helical" evidence="8">
    <location>
        <begin position="146"/>
        <end position="165"/>
    </location>
</feature>
<evidence type="ECO:0000256" key="3">
    <source>
        <dbReference type="ARBA" id="ARBA00022448"/>
    </source>
</evidence>
<keyword evidence="5 8" id="KW-1133">Transmembrane helix</keyword>
<evidence type="ECO:0000256" key="6">
    <source>
        <dbReference type="ARBA" id="ARBA00023136"/>
    </source>
</evidence>
<organism evidence="13 14">
    <name type="scientific">Geranomyces variabilis</name>
    <dbReference type="NCBI Taxonomy" id="109894"/>
    <lineage>
        <taxon>Eukaryota</taxon>
        <taxon>Fungi</taxon>
        <taxon>Fungi incertae sedis</taxon>
        <taxon>Chytridiomycota</taxon>
        <taxon>Chytridiomycota incertae sedis</taxon>
        <taxon>Chytridiomycetes</taxon>
        <taxon>Spizellomycetales</taxon>
        <taxon>Powellomycetaceae</taxon>
        <taxon>Geranomyces</taxon>
    </lineage>
</organism>
<feature type="domain" description="10TM putative phosphate transporter extracellular tail" evidence="10">
    <location>
        <begin position="906"/>
        <end position="969"/>
    </location>
</feature>
<proteinExistence type="inferred from homology"/>
<dbReference type="Proteomes" id="UP001212152">
    <property type="component" value="Unassembled WGS sequence"/>
</dbReference>
<evidence type="ECO:0000259" key="10">
    <source>
        <dbReference type="Pfam" id="PF12621"/>
    </source>
</evidence>
<dbReference type="InterPro" id="IPR022257">
    <property type="entry name" value="PHM7_ext"/>
</dbReference>
<feature type="domain" description="CSC1/OSCA1-like 7TM region" evidence="9">
    <location>
        <begin position="392"/>
        <end position="661"/>
    </location>
</feature>
<keyword evidence="3" id="KW-0813">Transport</keyword>
<protein>
    <recommendedName>
        <fullName evidence="15">DUF221-domain-containing protein</fullName>
    </recommendedName>
</protein>
<gene>
    <name evidence="13" type="ORF">HDU87_007725</name>
</gene>
<evidence type="ECO:0008006" key="15">
    <source>
        <dbReference type="Google" id="ProtNLM"/>
    </source>
</evidence>
<feature type="transmembrane region" description="Helical" evidence="8">
    <location>
        <begin position="394"/>
        <end position="420"/>
    </location>
</feature>
<dbReference type="InterPro" id="IPR045122">
    <property type="entry name" value="Csc1-like"/>
</dbReference>
<dbReference type="AlphaFoldDB" id="A0AAD5TEU7"/>
<evidence type="ECO:0000259" key="11">
    <source>
        <dbReference type="Pfam" id="PF13967"/>
    </source>
</evidence>
<feature type="region of interest" description="Disordered" evidence="7">
    <location>
        <begin position="268"/>
        <end position="287"/>
    </location>
</feature>
<feature type="transmembrane region" description="Helical" evidence="8">
    <location>
        <begin position="484"/>
        <end position="506"/>
    </location>
</feature>
<dbReference type="Pfam" id="PF12621">
    <property type="entry name" value="PHM7_ext"/>
    <property type="match status" value="1"/>
</dbReference>
<feature type="transmembrane region" description="Helical" evidence="8">
    <location>
        <begin position="590"/>
        <end position="616"/>
    </location>
</feature>